<reference evidence="2 3" key="1">
    <citation type="submission" date="2019-03" db="EMBL/GenBank/DDBJ databases">
        <authorList>
            <person name="Kim M.K.M."/>
        </authorList>
    </citation>
    <scope>NUCLEOTIDE SEQUENCE [LARGE SCALE GENOMIC DNA]</scope>
    <source>
        <strain evidence="2 3">18JY21-1</strain>
    </source>
</reference>
<dbReference type="Proteomes" id="UP000295418">
    <property type="component" value="Unassembled WGS sequence"/>
</dbReference>
<protein>
    <submittedName>
        <fullName evidence="2">DinB family protein</fullName>
    </submittedName>
</protein>
<proteinExistence type="predicted"/>
<dbReference type="Gene3D" id="1.20.120.450">
    <property type="entry name" value="dinb family like domain"/>
    <property type="match status" value="1"/>
</dbReference>
<sequence>MDTNQTLHKLEETAQFYLNQLDQLTMEQLTYKTDETDWSLGQMYVHLINSALHMQIRNIELCRELQTDRSQPIIEGKSEAGESIFALGSFPPIRVAVPPSPAYTPGQPTSKEQLVLGFQQVLNRMQEIEPTIAAIPATNLVAHPRFGGLNAIEWFTLIEMHYRHHLLQNERLLGLL</sequence>
<dbReference type="AlphaFoldDB" id="A0A4R4E818"/>
<dbReference type="InterPro" id="IPR034660">
    <property type="entry name" value="DinB/YfiT-like"/>
</dbReference>
<dbReference type="OrthoDB" id="1495892at2"/>
<feature type="domain" description="DinB-like" evidence="1">
    <location>
        <begin position="10"/>
        <end position="168"/>
    </location>
</feature>
<evidence type="ECO:0000313" key="2">
    <source>
        <dbReference type="EMBL" id="TCZ75914.1"/>
    </source>
</evidence>
<accession>A0A4R4E818</accession>
<dbReference type="InterPro" id="IPR024775">
    <property type="entry name" value="DinB-like"/>
</dbReference>
<dbReference type="SUPFAM" id="SSF109854">
    <property type="entry name" value="DinB/YfiT-like putative metalloenzymes"/>
    <property type="match status" value="1"/>
</dbReference>
<comment type="caution">
    <text evidence="2">The sequence shown here is derived from an EMBL/GenBank/DDBJ whole genome shotgun (WGS) entry which is preliminary data.</text>
</comment>
<keyword evidence="3" id="KW-1185">Reference proteome</keyword>
<evidence type="ECO:0000259" key="1">
    <source>
        <dbReference type="Pfam" id="PF12867"/>
    </source>
</evidence>
<dbReference type="EMBL" id="SKFG01000016">
    <property type="protein sequence ID" value="TCZ75914.1"/>
    <property type="molecule type" value="Genomic_DNA"/>
</dbReference>
<organism evidence="2 3">
    <name type="scientific">Paenibacillus albiflavus</name>
    <dbReference type="NCBI Taxonomy" id="2545760"/>
    <lineage>
        <taxon>Bacteria</taxon>
        <taxon>Bacillati</taxon>
        <taxon>Bacillota</taxon>
        <taxon>Bacilli</taxon>
        <taxon>Bacillales</taxon>
        <taxon>Paenibacillaceae</taxon>
        <taxon>Paenibacillus</taxon>
    </lineage>
</organism>
<gene>
    <name evidence="2" type="ORF">E0485_15640</name>
</gene>
<name>A0A4R4E818_9BACL</name>
<dbReference type="Pfam" id="PF12867">
    <property type="entry name" value="DinB_2"/>
    <property type="match status" value="1"/>
</dbReference>
<evidence type="ECO:0000313" key="3">
    <source>
        <dbReference type="Proteomes" id="UP000295418"/>
    </source>
</evidence>